<evidence type="ECO:0000313" key="2">
    <source>
        <dbReference type="EMBL" id="SVE24330.1"/>
    </source>
</evidence>
<dbReference type="InterPro" id="IPR002126">
    <property type="entry name" value="Cadherin-like_dom"/>
</dbReference>
<gene>
    <name evidence="2" type="ORF">METZ01_LOCUS477184</name>
</gene>
<dbReference type="InterPro" id="IPR013783">
    <property type="entry name" value="Ig-like_fold"/>
</dbReference>
<dbReference type="InterPro" id="IPR015919">
    <property type="entry name" value="Cadherin-like_sf"/>
</dbReference>
<dbReference type="Gene3D" id="2.60.40.10">
    <property type="entry name" value="Immunoglobulins"/>
    <property type="match status" value="1"/>
</dbReference>
<protein>
    <recommendedName>
        <fullName evidence="1">Cadherin domain-containing protein</fullName>
    </recommendedName>
</protein>
<feature type="non-terminal residue" evidence="2">
    <location>
        <position position="239"/>
    </location>
</feature>
<dbReference type="Pfam" id="PF05345">
    <property type="entry name" value="He_PIG"/>
    <property type="match status" value="1"/>
</dbReference>
<organism evidence="2">
    <name type="scientific">marine metagenome</name>
    <dbReference type="NCBI Taxonomy" id="408172"/>
    <lineage>
        <taxon>unclassified sequences</taxon>
        <taxon>metagenomes</taxon>
        <taxon>ecological metagenomes</taxon>
    </lineage>
</organism>
<sequence length="239" mass="25927">MLLYLFVLSCEDVELAYLGNDQDLEASKPICSMAWSVPTTIIDENVVGQLPENLQGTNTTLGIIEVVDANPDDEIKSVTIQTQKINGNDRNLFTVMKDSSGTWKVVLLPSANIDYETIHSQNGSFTQAEIVMEITDDSPTEEKGTLTARVEITNINESPTWGNTSIGTTADEGILFQSSEITWSDVDHGGSHTLSSDDLPGWLTIDVNKLTGTPSTADVNPSTSFTLKLQDQGGLEITK</sequence>
<dbReference type="GO" id="GO:0016020">
    <property type="term" value="C:membrane"/>
    <property type="evidence" value="ECO:0007669"/>
    <property type="project" value="InterPro"/>
</dbReference>
<reference evidence="2" key="1">
    <citation type="submission" date="2018-05" db="EMBL/GenBank/DDBJ databases">
        <authorList>
            <person name="Lanie J.A."/>
            <person name="Ng W.-L."/>
            <person name="Kazmierczak K.M."/>
            <person name="Andrzejewski T.M."/>
            <person name="Davidsen T.M."/>
            <person name="Wayne K.J."/>
            <person name="Tettelin H."/>
            <person name="Glass J.I."/>
            <person name="Rusch D."/>
            <person name="Podicherti R."/>
            <person name="Tsui H.-C.T."/>
            <person name="Winkler M.E."/>
        </authorList>
    </citation>
    <scope>NUCLEOTIDE SEQUENCE</scope>
</reference>
<evidence type="ECO:0000259" key="1">
    <source>
        <dbReference type="PROSITE" id="PS50268"/>
    </source>
</evidence>
<dbReference type="AlphaFoldDB" id="A0A383BWY4"/>
<dbReference type="GO" id="GO:0007156">
    <property type="term" value="P:homophilic cell adhesion via plasma membrane adhesion molecules"/>
    <property type="evidence" value="ECO:0007669"/>
    <property type="project" value="InterPro"/>
</dbReference>
<dbReference type="SUPFAM" id="SSF49313">
    <property type="entry name" value="Cadherin-like"/>
    <property type="match status" value="1"/>
</dbReference>
<dbReference type="Gene3D" id="2.60.40.60">
    <property type="entry name" value="Cadherins"/>
    <property type="match status" value="1"/>
</dbReference>
<feature type="domain" description="Cadherin" evidence="1">
    <location>
        <begin position="49"/>
        <end position="161"/>
    </location>
</feature>
<dbReference type="EMBL" id="UINC01203870">
    <property type="protein sequence ID" value="SVE24330.1"/>
    <property type="molecule type" value="Genomic_DNA"/>
</dbReference>
<proteinExistence type="predicted"/>
<name>A0A383BWY4_9ZZZZ</name>
<accession>A0A383BWY4</accession>
<dbReference type="PROSITE" id="PS50268">
    <property type="entry name" value="CADHERIN_2"/>
    <property type="match status" value="1"/>
</dbReference>
<dbReference type="GO" id="GO:0005509">
    <property type="term" value="F:calcium ion binding"/>
    <property type="evidence" value="ECO:0007669"/>
    <property type="project" value="InterPro"/>
</dbReference>